<evidence type="ECO:0000256" key="7">
    <source>
        <dbReference type="ARBA" id="ARBA00023128"/>
    </source>
</evidence>
<dbReference type="OrthoDB" id="44467at2759"/>
<keyword evidence="5" id="KW-0677">Repeat</keyword>
<feature type="repeat" description="Solcar" evidence="9">
    <location>
        <begin position="8"/>
        <end position="89"/>
    </location>
</feature>
<dbReference type="EMBL" id="LT635764">
    <property type="protein sequence ID" value="SGZ49718.1"/>
    <property type="molecule type" value="Genomic_DNA"/>
</dbReference>
<dbReference type="Proteomes" id="UP000182334">
    <property type="component" value="Chromosome I"/>
</dbReference>
<evidence type="ECO:0000256" key="3">
    <source>
        <dbReference type="ARBA" id="ARBA00022448"/>
    </source>
</evidence>
<keyword evidence="7" id="KW-0496">Mitochondrion</keyword>
<dbReference type="AlphaFoldDB" id="A0A1L0B7Q1"/>
<reference evidence="13 14" key="1">
    <citation type="submission" date="2016-10" db="EMBL/GenBank/DDBJ databases">
        <authorList>
            <person name="de Groot N.N."/>
        </authorList>
    </citation>
    <scope>NUCLEOTIDE SEQUENCE [LARGE SCALE GENOMIC DNA]</scope>
    <source>
        <strain evidence="11 14">CBS 141442</strain>
        <strain evidence="12 13">PYCC 4715</strain>
    </source>
</reference>
<organism evidence="11 14">
    <name type="scientific">Sungouiella intermedia</name>
    <dbReference type="NCBI Taxonomy" id="45354"/>
    <lineage>
        <taxon>Eukaryota</taxon>
        <taxon>Fungi</taxon>
        <taxon>Dikarya</taxon>
        <taxon>Ascomycota</taxon>
        <taxon>Saccharomycotina</taxon>
        <taxon>Pichiomycetes</taxon>
        <taxon>Metschnikowiaceae</taxon>
        <taxon>Sungouiella</taxon>
    </lineage>
</organism>
<dbReference type="EMBL" id="LT635756">
    <property type="protein sequence ID" value="SGZ47144.1"/>
    <property type="molecule type" value="Genomic_DNA"/>
</dbReference>
<dbReference type="PROSITE" id="PS50920">
    <property type="entry name" value="SOLCAR"/>
    <property type="match status" value="2"/>
</dbReference>
<keyword evidence="14" id="KW-1185">Reference proteome</keyword>
<name>A0A1L0B7Q1_9ASCO</name>
<gene>
    <name evidence="12" type="ORF">SAMEA4029009_CIC11G00000000215</name>
    <name evidence="11" type="ORF">SAMEA4029010_CIC11G00000004593</name>
</gene>
<dbReference type="PANTHER" id="PTHR45788:SF5">
    <property type="entry name" value="AFR253WP"/>
    <property type="match status" value="1"/>
</dbReference>
<dbReference type="Pfam" id="PF00153">
    <property type="entry name" value="Mito_carr"/>
    <property type="match status" value="3"/>
</dbReference>
<dbReference type="InterPro" id="IPR049563">
    <property type="entry name" value="TXTP-like"/>
</dbReference>
<comment type="subcellular location">
    <subcellularLocation>
        <location evidence="1">Mitochondrion membrane</location>
        <topology evidence="1">Multi-pass membrane protein</topology>
    </subcellularLocation>
</comment>
<dbReference type="InterPro" id="IPR023395">
    <property type="entry name" value="MCP_dom_sf"/>
</dbReference>
<dbReference type="Gene3D" id="1.50.40.10">
    <property type="entry name" value="Mitochondrial carrier domain"/>
    <property type="match status" value="1"/>
</dbReference>
<accession>A0A1L0B7Q1</accession>
<keyword evidence="4 9" id="KW-0812">Transmembrane</keyword>
<evidence type="ECO:0000256" key="10">
    <source>
        <dbReference type="RuleBase" id="RU000488"/>
    </source>
</evidence>
<evidence type="ECO:0000256" key="4">
    <source>
        <dbReference type="ARBA" id="ARBA00022692"/>
    </source>
</evidence>
<evidence type="ECO:0000256" key="5">
    <source>
        <dbReference type="ARBA" id="ARBA00022737"/>
    </source>
</evidence>
<protein>
    <submittedName>
        <fullName evidence="12">CIC11C00000000215</fullName>
    </submittedName>
    <submittedName>
        <fullName evidence="11">CIC11C00000004593</fullName>
    </submittedName>
</protein>
<evidence type="ECO:0000313" key="14">
    <source>
        <dbReference type="Proteomes" id="UP000182334"/>
    </source>
</evidence>
<keyword evidence="6" id="KW-1133">Transmembrane helix</keyword>
<dbReference type="Proteomes" id="UP000182259">
    <property type="component" value="Chromosome I"/>
</dbReference>
<dbReference type="STRING" id="45354.A0A1L0B7Q1"/>
<dbReference type="GO" id="GO:0071913">
    <property type="term" value="F:citrate secondary active transmembrane transporter activity"/>
    <property type="evidence" value="ECO:0007669"/>
    <property type="project" value="TreeGrafter"/>
</dbReference>
<proteinExistence type="inferred from homology"/>
<sequence>MSVPENGASLLTALAAGCSASGFSAFLTFPLDFLKTNQQLSNNAGLMKYHVNQNISSISHIMTGSSALVAGAVIKNFARIVSYDWASNFMAIDNLLDKKKTSAPRVVIAGAMSGFMETIWIVPFERIKTTMIQNRLLVAEIAGNPDKNVDITGSKLEKSHKPVVLSKHYISPHAYYTSELIKQLKAGKGPSKFQHHHYRHAHPGGVGGGIDALKVEFNKTPALTLVKTARQMYALEGIHAFTAGTMITFARQIATSAAWFSTYNATRQLIDPHGKSKEPRWFSLNIGTMQQTFLYIVSAGAVVALTQPLDVIKSHIQLKNGKLLYRDSLSTAYNLVAKRGVMLLFAGALPRGFKIAFHGSLTALMYGNFESAINTLGNKSVFTD</sequence>
<evidence type="ECO:0000256" key="8">
    <source>
        <dbReference type="ARBA" id="ARBA00023136"/>
    </source>
</evidence>
<dbReference type="GO" id="GO:0006843">
    <property type="term" value="P:mitochondrial citrate transmembrane transport"/>
    <property type="evidence" value="ECO:0007669"/>
    <property type="project" value="TreeGrafter"/>
</dbReference>
<comment type="similarity">
    <text evidence="2 10">Belongs to the mitochondrial carrier (TC 2.A.29) family.</text>
</comment>
<evidence type="ECO:0000313" key="11">
    <source>
        <dbReference type="EMBL" id="SGZ47144.1"/>
    </source>
</evidence>
<evidence type="ECO:0000256" key="2">
    <source>
        <dbReference type="ARBA" id="ARBA00006375"/>
    </source>
</evidence>
<dbReference type="GO" id="GO:0031966">
    <property type="term" value="C:mitochondrial membrane"/>
    <property type="evidence" value="ECO:0007669"/>
    <property type="project" value="UniProtKB-SubCell"/>
</dbReference>
<evidence type="ECO:0000256" key="6">
    <source>
        <dbReference type="ARBA" id="ARBA00022989"/>
    </source>
</evidence>
<dbReference type="PANTHER" id="PTHR45788">
    <property type="entry name" value="SUCCINATE/FUMARATE MITOCHONDRIAL TRANSPORTER-RELATED"/>
    <property type="match status" value="1"/>
</dbReference>
<evidence type="ECO:0000256" key="9">
    <source>
        <dbReference type="PROSITE-ProRule" id="PRU00282"/>
    </source>
</evidence>
<feature type="repeat" description="Solcar" evidence="9">
    <location>
        <begin position="291"/>
        <end position="372"/>
    </location>
</feature>
<dbReference type="SUPFAM" id="SSF103506">
    <property type="entry name" value="Mitochondrial carrier"/>
    <property type="match status" value="1"/>
</dbReference>
<keyword evidence="3 10" id="KW-0813">Transport</keyword>
<dbReference type="InterPro" id="IPR018108">
    <property type="entry name" value="MCP_transmembrane"/>
</dbReference>
<evidence type="ECO:0000313" key="13">
    <source>
        <dbReference type="Proteomes" id="UP000182259"/>
    </source>
</evidence>
<evidence type="ECO:0000313" key="12">
    <source>
        <dbReference type="EMBL" id="SGZ49718.1"/>
    </source>
</evidence>
<keyword evidence="8 9" id="KW-0472">Membrane</keyword>
<evidence type="ECO:0000256" key="1">
    <source>
        <dbReference type="ARBA" id="ARBA00004225"/>
    </source>
</evidence>